<dbReference type="EMBL" id="CAJNOQ010017333">
    <property type="protein sequence ID" value="CAF1397248.1"/>
    <property type="molecule type" value="Genomic_DNA"/>
</dbReference>
<dbReference type="SUPFAM" id="SSF55931">
    <property type="entry name" value="Glutamine synthetase/guanido kinase"/>
    <property type="match status" value="1"/>
</dbReference>
<evidence type="ECO:0000256" key="5">
    <source>
        <dbReference type="ARBA" id="ARBA00022684"/>
    </source>
</evidence>
<dbReference type="PANTHER" id="PTHR11164:SF0">
    <property type="entry name" value="GLUTAMATE--CYSTEINE LIGASE CATALYTIC SUBUNIT"/>
    <property type="match status" value="1"/>
</dbReference>
<keyword evidence="5 10" id="KW-0317">Glutathione biosynthesis</keyword>
<dbReference type="Proteomes" id="UP000663829">
    <property type="component" value="Unassembled WGS sequence"/>
</dbReference>
<name>A0A815KRN2_9BILA</name>
<dbReference type="GO" id="GO:0004357">
    <property type="term" value="F:glutamate-cysteine ligase activity"/>
    <property type="evidence" value="ECO:0007669"/>
    <property type="project" value="UniProtKB-UniRule"/>
</dbReference>
<dbReference type="Proteomes" id="UP000677228">
    <property type="component" value="Unassembled WGS sequence"/>
</dbReference>
<comment type="pathway">
    <text evidence="1 10">Sulfur metabolism; glutathione biosynthesis; glutathione from L-cysteine and L-glutamate: step 1/2.</text>
</comment>
<dbReference type="EC" id="6.3.2.2" evidence="3 10"/>
<keyword evidence="6 10" id="KW-0547">Nucleotide-binding</keyword>
<sequence length="231" mass="26985">NINSLVWNTMRFKPPPTTDEIGWRIEFRPMDLQMTDFENAALSTFIALLTRAILSYNISTLIPISKVDENMERAQKRDAIHTAKFYFKKVISTDQRFNKSSEIVEDQTDNCEYCLMSINEIMNGSTKFFGLIPLVEHYLDELEEIDVDTRYTLNQYINLIRKRADGTLLTDATWMRQFVQSHPSYKQDSIVTDEIQYDLLWKIQEISNDGAKCPSVILEKMTTKTNLDVYH</sequence>
<dbReference type="OrthoDB" id="7939818at2759"/>
<evidence type="ECO:0000256" key="8">
    <source>
        <dbReference type="ARBA" id="ARBA00030585"/>
    </source>
</evidence>
<dbReference type="GO" id="GO:0005524">
    <property type="term" value="F:ATP binding"/>
    <property type="evidence" value="ECO:0007669"/>
    <property type="project" value="UniProtKB-UniRule"/>
</dbReference>
<evidence type="ECO:0000256" key="7">
    <source>
        <dbReference type="ARBA" id="ARBA00022840"/>
    </source>
</evidence>
<accession>A0A815KRN2</accession>
<comment type="similarity">
    <text evidence="2 10">Belongs to the glutamate--cysteine ligase type 3 family.</text>
</comment>
<dbReference type="FunFam" id="1.10.8.960:FF:000001">
    <property type="entry name" value="Glutamate--cysteine ligase catalytic subunit"/>
    <property type="match status" value="1"/>
</dbReference>
<dbReference type="InterPro" id="IPR014746">
    <property type="entry name" value="Gln_synth/guanido_kin_cat_dom"/>
</dbReference>
<reference evidence="12" key="1">
    <citation type="submission" date="2021-02" db="EMBL/GenBank/DDBJ databases">
        <authorList>
            <person name="Nowell W R."/>
        </authorList>
    </citation>
    <scope>NUCLEOTIDE SEQUENCE</scope>
</reference>
<dbReference type="Pfam" id="PF03074">
    <property type="entry name" value="GCS"/>
    <property type="match status" value="1"/>
</dbReference>
<evidence type="ECO:0000313" key="13">
    <source>
        <dbReference type="EMBL" id="CAF3801418.1"/>
    </source>
</evidence>
<evidence type="ECO:0000313" key="15">
    <source>
        <dbReference type="Proteomes" id="UP000663829"/>
    </source>
</evidence>
<feature type="non-terminal residue" evidence="12">
    <location>
        <position position="1"/>
    </location>
</feature>
<evidence type="ECO:0000313" key="11">
    <source>
        <dbReference type="EMBL" id="CAF1033207.1"/>
    </source>
</evidence>
<keyword evidence="15" id="KW-1185">Reference proteome</keyword>
<proteinExistence type="inferred from homology"/>
<gene>
    <name evidence="12" type="ORF">GPM918_LOCUS33088</name>
    <name evidence="11" type="ORF">OVA965_LOCUS16098</name>
    <name evidence="14" type="ORF">SRO942_LOCUS33768</name>
    <name evidence="13" type="ORF">TMI583_LOCUS16105</name>
</gene>
<keyword evidence="4 10" id="KW-0436">Ligase</keyword>
<evidence type="ECO:0000256" key="3">
    <source>
        <dbReference type="ARBA" id="ARBA00012220"/>
    </source>
</evidence>
<evidence type="ECO:0000256" key="1">
    <source>
        <dbReference type="ARBA" id="ARBA00005006"/>
    </source>
</evidence>
<keyword evidence="7 10" id="KW-0067">ATP-binding</keyword>
<dbReference type="GO" id="GO:0006750">
    <property type="term" value="P:glutathione biosynthetic process"/>
    <property type="evidence" value="ECO:0007669"/>
    <property type="project" value="UniProtKB-UniRule"/>
</dbReference>
<dbReference type="UniPathway" id="UPA00142">
    <property type="reaction ID" value="UER00209"/>
</dbReference>
<dbReference type="Gene3D" id="3.30.590.50">
    <property type="match status" value="1"/>
</dbReference>
<dbReference type="GO" id="GO:0017109">
    <property type="term" value="C:glutamate-cysteine ligase complex"/>
    <property type="evidence" value="ECO:0007669"/>
    <property type="project" value="TreeGrafter"/>
</dbReference>
<evidence type="ECO:0000256" key="9">
    <source>
        <dbReference type="ARBA" id="ARBA00032122"/>
    </source>
</evidence>
<dbReference type="AlphaFoldDB" id="A0A815KRN2"/>
<protein>
    <recommendedName>
        <fullName evidence="3 10">Glutamate--cysteine ligase</fullName>
        <ecNumber evidence="3 10">6.3.2.2</ecNumber>
    </recommendedName>
    <alternativeName>
        <fullName evidence="9 10">Gamma-ECS</fullName>
    </alternativeName>
    <alternativeName>
        <fullName evidence="8 10">Gamma-glutamylcysteine synthetase</fullName>
    </alternativeName>
</protein>
<evidence type="ECO:0000313" key="12">
    <source>
        <dbReference type="EMBL" id="CAF1397248.1"/>
    </source>
</evidence>
<evidence type="ECO:0000256" key="6">
    <source>
        <dbReference type="ARBA" id="ARBA00022741"/>
    </source>
</evidence>
<dbReference type="EMBL" id="CAJOBA010007408">
    <property type="protein sequence ID" value="CAF3801418.1"/>
    <property type="molecule type" value="Genomic_DNA"/>
</dbReference>
<evidence type="ECO:0000256" key="4">
    <source>
        <dbReference type="ARBA" id="ARBA00022598"/>
    </source>
</evidence>
<dbReference type="Proteomes" id="UP000682733">
    <property type="component" value="Unassembled WGS sequence"/>
</dbReference>
<dbReference type="EMBL" id="CAJOBC010082752">
    <property type="protein sequence ID" value="CAF4291406.1"/>
    <property type="molecule type" value="Genomic_DNA"/>
</dbReference>
<evidence type="ECO:0000313" key="14">
    <source>
        <dbReference type="EMBL" id="CAF4291406.1"/>
    </source>
</evidence>
<dbReference type="Proteomes" id="UP000681722">
    <property type="component" value="Unassembled WGS sequence"/>
</dbReference>
<evidence type="ECO:0000256" key="2">
    <source>
        <dbReference type="ARBA" id="ARBA00008100"/>
    </source>
</evidence>
<comment type="catalytic activity">
    <reaction evidence="10">
        <text>L-cysteine + L-glutamate + ATP = gamma-L-glutamyl-L-cysteine + ADP + phosphate + H(+)</text>
        <dbReference type="Rhea" id="RHEA:13285"/>
        <dbReference type="ChEBI" id="CHEBI:15378"/>
        <dbReference type="ChEBI" id="CHEBI:29985"/>
        <dbReference type="ChEBI" id="CHEBI:30616"/>
        <dbReference type="ChEBI" id="CHEBI:35235"/>
        <dbReference type="ChEBI" id="CHEBI:43474"/>
        <dbReference type="ChEBI" id="CHEBI:58173"/>
        <dbReference type="ChEBI" id="CHEBI:456216"/>
        <dbReference type="EC" id="6.3.2.2"/>
    </reaction>
</comment>
<dbReference type="PANTHER" id="PTHR11164">
    <property type="entry name" value="GLUTAMATE CYSTEINE LIGASE"/>
    <property type="match status" value="1"/>
</dbReference>
<dbReference type="Gene3D" id="1.10.8.960">
    <property type="match status" value="1"/>
</dbReference>
<comment type="caution">
    <text evidence="12">The sequence shown here is derived from an EMBL/GenBank/DDBJ whole genome shotgun (WGS) entry which is preliminary data.</text>
</comment>
<dbReference type="EMBL" id="CAJNOK010007398">
    <property type="protein sequence ID" value="CAF1033207.1"/>
    <property type="molecule type" value="Genomic_DNA"/>
</dbReference>
<organism evidence="12 15">
    <name type="scientific">Didymodactylos carnosus</name>
    <dbReference type="NCBI Taxonomy" id="1234261"/>
    <lineage>
        <taxon>Eukaryota</taxon>
        <taxon>Metazoa</taxon>
        <taxon>Spiralia</taxon>
        <taxon>Gnathifera</taxon>
        <taxon>Rotifera</taxon>
        <taxon>Eurotatoria</taxon>
        <taxon>Bdelloidea</taxon>
        <taxon>Philodinida</taxon>
        <taxon>Philodinidae</taxon>
        <taxon>Didymodactylos</taxon>
    </lineage>
</organism>
<evidence type="ECO:0000256" key="10">
    <source>
        <dbReference type="RuleBase" id="RU367135"/>
    </source>
</evidence>
<dbReference type="InterPro" id="IPR004308">
    <property type="entry name" value="GCS"/>
</dbReference>